<dbReference type="SMART" id="SM00825">
    <property type="entry name" value="PKS_KS"/>
    <property type="match status" value="1"/>
</dbReference>
<evidence type="ECO:0000256" key="11">
    <source>
        <dbReference type="ARBA" id="ARBA00023160"/>
    </source>
</evidence>
<evidence type="ECO:0000259" key="14">
    <source>
        <dbReference type="PROSITE" id="PS52004"/>
    </source>
</evidence>
<dbReference type="GO" id="GO:0016787">
    <property type="term" value="F:hydrolase activity"/>
    <property type="evidence" value="ECO:0007669"/>
    <property type="project" value="UniProtKB-KW"/>
</dbReference>
<dbReference type="CDD" id="cd00833">
    <property type="entry name" value="PKS"/>
    <property type="match status" value="1"/>
</dbReference>
<dbReference type="Pfam" id="PF02801">
    <property type="entry name" value="Ketoacyl-synt_C"/>
    <property type="match status" value="1"/>
</dbReference>
<keyword evidence="3" id="KW-0596">Phosphopantetheine</keyword>
<dbReference type="EMBL" id="CAJPVJ010021951">
    <property type="protein sequence ID" value="CAG2178097.1"/>
    <property type="molecule type" value="Genomic_DNA"/>
</dbReference>
<dbReference type="GO" id="GO:0004312">
    <property type="term" value="F:fatty acid synthase activity"/>
    <property type="evidence" value="ECO:0007669"/>
    <property type="project" value="UniProtKB-EC"/>
</dbReference>
<evidence type="ECO:0000256" key="7">
    <source>
        <dbReference type="ARBA" id="ARBA00022857"/>
    </source>
</evidence>
<dbReference type="OrthoDB" id="10065950at2759"/>
<evidence type="ECO:0000256" key="4">
    <source>
        <dbReference type="ARBA" id="ARBA00022516"/>
    </source>
</evidence>
<reference evidence="15" key="1">
    <citation type="submission" date="2020-11" db="EMBL/GenBank/DDBJ databases">
        <authorList>
            <person name="Tran Van P."/>
        </authorList>
    </citation>
    <scope>NUCLEOTIDE SEQUENCE</scope>
</reference>
<dbReference type="PANTHER" id="PTHR43775:SF7">
    <property type="entry name" value="FATTY ACID SYNTHASE"/>
    <property type="match status" value="1"/>
</dbReference>
<accession>A0A7R9MIX5</accession>
<feature type="non-terminal residue" evidence="15">
    <location>
        <position position="1"/>
    </location>
</feature>
<evidence type="ECO:0000256" key="13">
    <source>
        <dbReference type="ARBA" id="ARBA00044883"/>
    </source>
</evidence>
<gene>
    <name evidence="15" type="ORF">ONB1V03_LOCUS17523</name>
</gene>
<keyword evidence="11" id="KW-0275">Fatty acid biosynthesis</keyword>
<dbReference type="Gene3D" id="3.30.70.3290">
    <property type="match status" value="1"/>
</dbReference>
<name>A0A7R9MIX5_9ACAR</name>
<dbReference type="Proteomes" id="UP000728032">
    <property type="component" value="Unassembled WGS sequence"/>
</dbReference>
<dbReference type="InterPro" id="IPR050091">
    <property type="entry name" value="PKS_NRPS_Biosynth_Enz"/>
</dbReference>
<evidence type="ECO:0000313" key="16">
    <source>
        <dbReference type="Proteomes" id="UP000728032"/>
    </source>
</evidence>
<evidence type="ECO:0000256" key="2">
    <source>
        <dbReference type="ARBA" id="ARBA00018769"/>
    </source>
</evidence>
<dbReference type="EC" id="2.3.1.85" evidence="1"/>
<keyword evidence="10" id="KW-0443">Lipid metabolism</keyword>
<comment type="catalytic activity">
    <reaction evidence="13">
        <text>acetyl-CoA + n malonyl-CoA + 2n NADPH + 2n H(+) = a long-chain fatty acid + (n+1) CoA + n CO2 + 2n NADP(+).</text>
        <dbReference type="EC" id="2.3.1.85"/>
    </reaction>
</comment>
<evidence type="ECO:0000256" key="12">
    <source>
        <dbReference type="ARBA" id="ARBA00023268"/>
    </source>
</evidence>
<dbReference type="InterPro" id="IPR016039">
    <property type="entry name" value="Thiolase-like"/>
</dbReference>
<evidence type="ECO:0000256" key="6">
    <source>
        <dbReference type="ARBA" id="ARBA00022832"/>
    </source>
</evidence>
<keyword evidence="16" id="KW-1185">Reference proteome</keyword>
<keyword evidence="8" id="KW-0560">Oxidoreductase</keyword>
<evidence type="ECO:0000313" key="15">
    <source>
        <dbReference type="EMBL" id="CAD7660961.1"/>
    </source>
</evidence>
<dbReference type="InterPro" id="IPR032821">
    <property type="entry name" value="PKS_assoc"/>
</dbReference>
<dbReference type="Pfam" id="PF00109">
    <property type="entry name" value="ketoacyl-synt"/>
    <property type="match status" value="1"/>
</dbReference>
<organism evidence="15">
    <name type="scientific">Oppiella nova</name>
    <dbReference type="NCBI Taxonomy" id="334625"/>
    <lineage>
        <taxon>Eukaryota</taxon>
        <taxon>Metazoa</taxon>
        <taxon>Ecdysozoa</taxon>
        <taxon>Arthropoda</taxon>
        <taxon>Chelicerata</taxon>
        <taxon>Arachnida</taxon>
        <taxon>Acari</taxon>
        <taxon>Acariformes</taxon>
        <taxon>Sarcoptiformes</taxon>
        <taxon>Oribatida</taxon>
        <taxon>Brachypylina</taxon>
        <taxon>Oppioidea</taxon>
        <taxon>Oppiidae</taxon>
        <taxon>Oppiella</taxon>
    </lineage>
</organism>
<feature type="domain" description="Ketosynthase family 3 (KS3)" evidence="14">
    <location>
        <begin position="1"/>
        <end position="298"/>
    </location>
</feature>
<keyword evidence="6" id="KW-0276">Fatty acid metabolism</keyword>
<dbReference type="InterPro" id="IPR020841">
    <property type="entry name" value="PKS_Beta-ketoAc_synthase_dom"/>
</dbReference>
<evidence type="ECO:0000256" key="8">
    <source>
        <dbReference type="ARBA" id="ARBA00023002"/>
    </source>
</evidence>
<dbReference type="GO" id="GO:0016491">
    <property type="term" value="F:oxidoreductase activity"/>
    <property type="evidence" value="ECO:0007669"/>
    <property type="project" value="UniProtKB-KW"/>
</dbReference>
<sequence>MTDGYPEEAQPDLRSYLSTGILPMFNMKSFHSSFISFVFDFKGPSMIVDTACSGSGTAFCLAMNDLRLGHIDNAIVCGTHMTFEPFLLQMSQELGICSPRGVSAVLDEGADGYVKGEVVCAVFLQRREMARRVYASVRSARMNIDGHKTGGMFMPLSESQEELMVDTYKEANVDPLELTYFEAHCTGTKVGDPLEVKAIYNAYCKGPGRKEPLPLGVLKSNMGHAESGSGTASIIKVLISYENDCIPPNLNMTKMKDECAVYCPPLMPIVKSYPYKPGLAAINNFGIGGVNAHIILEPNYKLLSSDGLRIAQTIPRIVNICGRTQQS</sequence>
<dbReference type="EMBL" id="OC936776">
    <property type="protein sequence ID" value="CAD7660961.1"/>
    <property type="molecule type" value="Genomic_DNA"/>
</dbReference>
<evidence type="ECO:0000256" key="3">
    <source>
        <dbReference type="ARBA" id="ARBA00022450"/>
    </source>
</evidence>
<keyword evidence="4" id="KW-0444">Lipid biosynthesis</keyword>
<dbReference type="PANTHER" id="PTHR43775">
    <property type="entry name" value="FATTY ACID SYNTHASE"/>
    <property type="match status" value="1"/>
</dbReference>
<dbReference type="Pfam" id="PF16197">
    <property type="entry name" value="KAsynt_C_assoc"/>
    <property type="match status" value="1"/>
</dbReference>
<dbReference type="PROSITE" id="PS52004">
    <property type="entry name" value="KS3_2"/>
    <property type="match status" value="1"/>
</dbReference>
<evidence type="ECO:0000256" key="9">
    <source>
        <dbReference type="ARBA" id="ARBA00023027"/>
    </source>
</evidence>
<protein>
    <recommendedName>
        <fullName evidence="2">Fatty acid synthase</fullName>
        <ecNumber evidence="1">2.3.1.85</ecNumber>
    </recommendedName>
</protein>
<evidence type="ECO:0000256" key="5">
    <source>
        <dbReference type="ARBA" id="ARBA00022801"/>
    </source>
</evidence>
<dbReference type="GO" id="GO:0006633">
    <property type="term" value="P:fatty acid biosynthetic process"/>
    <property type="evidence" value="ECO:0007669"/>
    <property type="project" value="UniProtKB-KW"/>
</dbReference>
<evidence type="ECO:0000256" key="1">
    <source>
        <dbReference type="ARBA" id="ARBA00012873"/>
    </source>
</evidence>
<dbReference type="InterPro" id="IPR014031">
    <property type="entry name" value="Ketoacyl_synth_C"/>
</dbReference>
<keyword evidence="7" id="KW-0521">NADP</keyword>
<dbReference type="SUPFAM" id="SSF53901">
    <property type="entry name" value="Thiolase-like"/>
    <property type="match status" value="2"/>
</dbReference>
<dbReference type="Gene3D" id="3.40.47.10">
    <property type="match status" value="1"/>
</dbReference>
<keyword evidence="12" id="KW-0511">Multifunctional enzyme</keyword>
<proteinExistence type="predicted"/>
<dbReference type="InterPro" id="IPR014030">
    <property type="entry name" value="Ketoacyl_synth_N"/>
</dbReference>
<evidence type="ECO:0000256" key="10">
    <source>
        <dbReference type="ARBA" id="ARBA00023098"/>
    </source>
</evidence>
<dbReference type="AlphaFoldDB" id="A0A7R9MIX5"/>
<keyword evidence="5" id="KW-0378">Hydrolase</keyword>
<keyword evidence="9" id="KW-0520">NAD</keyword>